<keyword evidence="2" id="KW-0813">Transport</keyword>
<comment type="caution">
    <text evidence="7">The sequence shown here is derived from an EMBL/GenBank/DDBJ whole genome shotgun (WGS) entry which is preliminary data.</text>
</comment>
<protein>
    <submittedName>
        <fullName evidence="7">Uncharacterized protein</fullName>
    </submittedName>
</protein>
<dbReference type="STRING" id="60175.A0A1V6ZAI1"/>
<evidence type="ECO:0000256" key="3">
    <source>
        <dbReference type="ARBA" id="ARBA00022692"/>
    </source>
</evidence>
<evidence type="ECO:0000256" key="4">
    <source>
        <dbReference type="ARBA" id="ARBA00022989"/>
    </source>
</evidence>
<accession>A0A1V6ZAI1</accession>
<evidence type="ECO:0000256" key="1">
    <source>
        <dbReference type="ARBA" id="ARBA00004141"/>
    </source>
</evidence>
<dbReference type="Pfam" id="PF02386">
    <property type="entry name" value="TrkH"/>
    <property type="match status" value="1"/>
</dbReference>
<organism evidence="7 8">
    <name type="scientific">Penicillium nalgiovense</name>
    <dbReference type="NCBI Taxonomy" id="60175"/>
    <lineage>
        <taxon>Eukaryota</taxon>
        <taxon>Fungi</taxon>
        <taxon>Dikarya</taxon>
        <taxon>Ascomycota</taxon>
        <taxon>Pezizomycotina</taxon>
        <taxon>Eurotiomycetes</taxon>
        <taxon>Eurotiomycetidae</taxon>
        <taxon>Eurotiales</taxon>
        <taxon>Aspergillaceae</taxon>
        <taxon>Penicillium</taxon>
    </lineage>
</organism>
<gene>
    <name evidence="7" type="ORF">PENNAL_c0001G03628</name>
</gene>
<comment type="subcellular location">
    <subcellularLocation>
        <location evidence="1">Membrane</location>
        <topology evidence="1">Multi-pass membrane protein</topology>
    </subcellularLocation>
</comment>
<evidence type="ECO:0000256" key="5">
    <source>
        <dbReference type="ARBA" id="ARBA00023065"/>
    </source>
</evidence>
<dbReference type="InterPro" id="IPR003445">
    <property type="entry name" value="Cat_transpt"/>
</dbReference>
<keyword evidence="6" id="KW-0472">Membrane</keyword>
<keyword evidence="4" id="KW-1133">Transmembrane helix</keyword>
<evidence type="ECO:0000313" key="8">
    <source>
        <dbReference type="Proteomes" id="UP000191691"/>
    </source>
</evidence>
<evidence type="ECO:0000256" key="2">
    <source>
        <dbReference type="ARBA" id="ARBA00022448"/>
    </source>
</evidence>
<keyword evidence="8" id="KW-1185">Reference proteome</keyword>
<dbReference type="Proteomes" id="UP000191691">
    <property type="component" value="Unassembled WGS sequence"/>
</dbReference>
<dbReference type="AlphaFoldDB" id="A0A1V6ZAI1"/>
<dbReference type="GO" id="GO:0008324">
    <property type="term" value="F:monoatomic cation transmembrane transporter activity"/>
    <property type="evidence" value="ECO:0007669"/>
    <property type="project" value="InterPro"/>
</dbReference>
<sequence>MWGAFEVSAINNEEIGSLPVKFRVLDGLFQALAVRGGGFTVVAFDRLPQGLLILYVFMMTRLKKNPIARVPRAFLMPVSFTNNFALNSATIFGGSPSRFFS</sequence>
<proteinExistence type="predicted"/>
<dbReference type="EMBL" id="MOOB01000001">
    <property type="protein sequence ID" value="OQE96695.1"/>
    <property type="molecule type" value="Genomic_DNA"/>
</dbReference>
<name>A0A1V6ZAI1_PENNA</name>
<evidence type="ECO:0000256" key="6">
    <source>
        <dbReference type="ARBA" id="ARBA00023136"/>
    </source>
</evidence>
<keyword evidence="3" id="KW-0812">Transmembrane</keyword>
<dbReference type="GO" id="GO:0016020">
    <property type="term" value="C:membrane"/>
    <property type="evidence" value="ECO:0007669"/>
    <property type="project" value="UniProtKB-SubCell"/>
</dbReference>
<reference evidence="8" key="1">
    <citation type="journal article" date="2017" name="Nat. Microbiol.">
        <title>Global analysis of biosynthetic gene clusters reveals vast potential of secondary metabolite production in Penicillium species.</title>
        <authorList>
            <person name="Nielsen J.C."/>
            <person name="Grijseels S."/>
            <person name="Prigent S."/>
            <person name="Ji B."/>
            <person name="Dainat J."/>
            <person name="Nielsen K.F."/>
            <person name="Frisvad J.C."/>
            <person name="Workman M."/>
            <person name="Nielsen J."/>
        </authorList>
    </citation>
    <scope>NUCLEOTIDE SEQUENCE [LARGE SCALE GENOMIC DNA]</scope>
    <source>
        <strain evidence="8">IBT 13039</strain>
    </source>
</reference>
<evidence type="ECO:0000313" key="7">
    <source>
        <dbReference type="EMBL" id="OQE96695.1"/>
    </source>
</evidence>
<dbReference type="GO" id="GO:0030001">
    <property type="term" value="P:metal ion transport"/>
    <property type="evidence" value="ECO:0007669"/>
    <property type="project" value="UniProtKB-ARBA"/>
</dbReference>
<keyword evidence="5" id="KW-0406">Ion transport</keyword>